<keyword evidence="1" id="KW-0472">Membrane</keyword>
<dbReference type="NCBIfam" id="TIGR02675">
    <property type="entry name" value="tape_meas_nterm"/>
    <property type="match status" value="1"/>
</dbReference>
<keyword evidence="4" id="KW-1185">Reference proteome</keyword>
<dbReference type="Proteomes" id="UP001519418">
    <property type="component" value="Unassembled WGS sequence"/>
</dbReference>
<dbReference type="InterPro" id="IPR016024">
    <property type="entry name" value="ARM-type_fold"/>
</dbReference>
<dbReference type="EMBL" id="JAAMFI010000001">
    <property type="protein sequence ID" value="MBS9334997.1"/>
    <property type="molecule type" value="Genomic_DNA"/>
</dbReference>
<sequence length="850" mass="90554">MADNYSINAVFSLKDMFSGPLDKIKRNMNETAQQPKKLTASLMDIAKGAGAFTVVSKGLDAVKDSVGSAVSRFDTLNQYPKVMKQMGYSTDDTNQAINVLKSGIEGLPTALQDITKSAQRFSIITGSAKKGADTANALNDAFLASGASAADASRGVEQYSQMLAAGKVDMQSWRTLQETMPYALNEVAKSFGLTGASAQKDLYDKLQSGDITMSQLNDRFMQLDGGLNGFANTARTATGGINTSFANMKNAVVKGITDTLTSVDNGLKSAGINRGIAGLLDQVTATIKSASANINKFISSAIPEIVAILSGLFSFVENNKDWLGPLVAGVLSATIAFKAFMITMKATAVISSIVKEIQLIVFAFNNVRASIGAAKAAMVAFNVATGANPIGAIVLAVVALVGALVWFFTQTKTGQKIWQGFIGWLTGAWNGLVEVSKNVWNTITGIFRTAVEVIKPVWSPIAEFFTNLWNGIVDGLKPIIEAIKNLWNSLKDFFPVLLAGIAVAFAPMIAMMTGTIGAIVIAWNFLVPYFQGIWQAIQMVIIPILGVIVNEIGMWLSVAWNVITTVFNSIMITIQTIWNIIAIVISTAWNNITTIISTAINVVANIIKLVTSIFTGDWSGAMQAISNIAGAIWNGVTAIFSNSLNAIGGIVGELGKWILSQLQNAWSGLGSIVSSIWNGVKNTIHAAMNIDLLGAGKAIIDGFVKGLKSAWEAGKKFVSGIADWIKEHKGPISYDARLLIPAGNAIMNGLNQGLQDSYKDVKSSVSSMADDLQTQFSGQLSADTTQTNRSINQVELTANNSTNGLLREVVKAIREGQVITINGNQMIGATANGYDGALGDIMTDRRRNQL</sequence>
<reference evidence="3 4" key="1">
    <citation type="submission" date="2020-02" db="EMBL/GenBank/DDBJ databases">
        <title>Fructobacillus sp. isolated from paper mulberry of Taiwan.</title>
        <authorList>
            <person name="Lin S.-T."/>
        </authorList>
    </citation>
    <scope>NUCLEOTIDE SEQUENCE [LARGE SCALE GENOMIC DNA]</scope>
    <source>
        <strain evidence="3 4">M1-10</strain>
    </source>
</reference>
<dbReference type="Pfam" id="PF20155">
    <property type="entry name" value="TMP_3"/>
    <property type="match status" value="1"/>
</dbReference>
<feature type="transmembrane region" description="Helical" evidence="1">
    <location>
        <begin position="565"/>
        <end position="589"/>
    </location>
</feature>
<gene>
    <name evidence="3" type="ORF">G6R27_02945</name>
</gene>
<comment type="caution">
    <text evidence="3">The sequence shown here is derived from an EMBL/GenBank/DDBJ whole genome shotgun (WGS) entry which is preliminary data.</text>
</comment>
<protein>
    <submittedName>
        <fullName evidence="3">Tape measure protein</fullName>
    </submittedName>
</protein>
<dbReference type="RefSeq" id="WP_213819582.1">
    <property type="nucleotide sequence ID" value="NZ_JAAMFI010000001.1"/>
</dbReference>
<feature type="transmembrane region" description="Helical" evidence="1">
    <location>
        <begin position="322"/>
        <end position="341"/>
    </location>
</feature>
<organism evidence="3 4">
    <name type="scientific">Fructobacillus papyriferae</name>
    <dbReference type="NCBI Taxonomy" id="2713171"/>
    <lineage>
        <taxon>Bacteria</taxon>
        <taxon>Bacillati</taxon>
        <taxon>Bacillota</taxon>
        <taxon>Bacilli</taxon>
        <taxon>Lactobacillales</taxon>
        <taxon>Lactobacillaceae</taxon>
        <taxon>Fructobacillus</taxon>
    </lineage>
</organism>
<evidence type="ECO:0000256" key="1">
    <source>
        <dbReference type="SAM" id="Phobius"/>
    </source>
</evidence>
<dbReference type="SUPFAM" id="SSF48371">
    <property type="entry name" value="ARM repeat"/>
    <property type="match status" value="1"/>
</dbReference>
<accession>A0ABS5QQ85</accession>
<evidence type="ECO:0000313" key="4">
    <source>
        <dbReference type="Proteomes" id="UP001519418"/>
    </source>
</evidence>
<feature type="transmembrane region" description="Helical" evidence="1">
    <location>
        <begin position="493"/>
        <end position="526"/>
    </location>
</feature>
<dbReference type="InterPro" id="IPR013491">
    <property type="entry name" value="Tape_meas_N"/>
</dbReference>
<evidence type="ECO:0000313" key="3">
    <source>
        <dbReference type="EMBL" id="MBS9334997.1"/>
    </source>
</evidence>
<name>A0ABS5QQ85_9LACO</name>
<evidence type="ECO:0000259" key="2">
    <source>
        <dbReference type="Pfam" id="PF20155"/>
    </source>
</evidence>
<feature type="domain" description="Tape measure protein N-terminal" evidence="2">
    <location>
        <begin position="68"/>
        <end position="257"/>
    </location>
</feature>
<feature type="transmembrane region" description="Helical" evidence="1">
    <location>
        <begin position="297"/>
        <end position="316"/>
    </location>
</feature>
<keyword evidence="1" id="KW-0812">Transmembrane</keyword>
<feature type="transmembrane region" description="Helical" evidence="1">
    <location>
        <begin position="532"/>
        <end position="553"/>
    </location>
</feature>
<keyword evidence="1" id="KW-1133">Transmembrane helix</keyword>
<proteinExistence type="predicted"/>
<feature type="transmembrane region" description="Helical" evidence="1">
    <location>
        <begin position="390"/>
        <end position="409"/>
    </location>
</feature>